<protein>
    <submittedName>
        <fullName evidence="2">Uncharacterized protein</fullName>
    </submittedName>
</protein>
<keyword evidence="1" id="KW-1133">Transmembrane helix</keyword>
<dbReference type="GO" id="GO:0003735">
    <property type="term" value="F:structural constituent of ribosome"/>
    <property type="evidence" value="ECO:0007669"/>
    <property type="project" value="InterPro"/>
</dbReference>
<keyword evidence="3" id="KW-1185">Reference proteome</keyword>
<sequence length="61" mass="6881">GNTNPSSSIRASITPETILIVLTRRFKGKRVVFLKQLLSGLLFVTGELLLLCLCYYFLLFC</sequence>
<name>A0A7J7LUJ1_9MAGN</name>
<dbReference type="GO" id="GO:0022625">
    <property type="term" value="C:cytosolic large ribosomal subunit"/>
    <property type="evidence" value="ECO:0007669"/>
    <property type="project" value="TreeGrafter"/>
</dbReference>
<accession>A0A7J7LUJ1</accession>
<proteinExistence type="predicted"/>
<dbReference type="InterPro" id="IPR000915">
    <property type="entry name" value="60S_ribosomal_eL6"/>
</dbReference>
<dbReference type="PANTHER" id="PTHR10715:SF0">
    <property type="entry name" value="LARGE RIBOSOMAL SUBUNIT PROTEIN EL6"/>
    <property type="match status" value="1"/>
</dbReference>
<evidence type="ECO:0000256" key="1">
    <source>
        <dbReference type="SAM" id="Phobius"/>
    </source>
</evidence>
<feature type="transmembrane region" description="Helical" evidence="1">
    <location>
        <begin position="37"/>
        <end position="58"/>
    </location>
</feature>
<comment type="caution">
    <text evidence="2">The sequence shown here is derived from an EMBL/GenBank/DDBJ whole genome shotgun (WGS) entry which is preliminary data.</text>
</comment>
<dbReference type="GO" id="GO:0002181">
    <property type="term" value="P:cytoplasmic translation"/>
    <property type="evidence" value="ECO:0007669"/>
    <property type="project" value="TreeGrafter"/>
</dbReference>
<evidence type="ECO:0000313" key="3">
    <source>
        <dbReference type="Proteomes" id="UP000541444"/>
    </source>
</evidence>
<evidence type="ECO:0000313" key="2">
    <source>
        <dbReference type="EMBL" id="KAF6146234.1"/>
    </source>
</evidence>
<dbReference type="GO" id="GO:0003723">
    <property type="term" value="F:RNA binding"/>
    <property type="evidence" value="ECO:0007669"/>
    <property type="project" value="TreeGrafter"/>
</dbReference>
<dbReference type="GO" id="GO:0000027">
    <property type="term" value="P:ribosomal large subunit assembly"/>
    <property type="evidence" value="ECO:0007669"/>
    <property type="project" value="TreeGrafter"/>
</dbReference>
<keyword evidence="1" id="KW-0812">Transmembrane</keyword>
<dbReference type="AlphaFoldDB" id="A0A7J7LUJ1"/>
<feature type="non-terminal residue" evidence="2">
    <location>
        <position position="61"/>
    </location>
</feature>
<keyword evidence="1" id="KW-0472">Membrane</keyword>
<gene>
    <name evidence="2" type="ORF">GIB67_011706</name>
</gene>
<dbReference type="PANTHER" id="PTHR10715">
    <property type="entry name" value="60S RIBOSOMAL PROTEIN L6"/>
    <property type="match status" value="1"/>
</dbReference>
<dbReference type="Proteomes" id="UP000541444">
    <property type="component" value="Unassembled WGS sequence"/>
</dbReference>
<dbReference type="EMBL" id="JACGCM010002002">
    <property type="protein sequence ID" value="KAF6146234.1"/>
    <property type="molecule type" value="Genomic_DNA"/>
</dbReference>
<reference evidence="2 3" key="1">
    <citation type="journal article" date="2020" name="IScience">
        <title>Genome Sequencing of the Endangered Kingdonia uniflora (Circaeasteraceae, Ranunculales) Reveals Potential Mechanisms of Evolutionary Specialization.</title>
        <authorList>
            <person name="Sun Y."/>
            <person name="Deng T."/>
            <person name="Zhang A."/>
            <person name="Moore M.J."/>
            <person name="Landis J.B."/>
            <person name="Lin N."/>
            <person name="Zhang H."/>
            <person name="Zhang X."/>
            <person name="Huang J."/>
            <person name="Zhang X."/>
            <person name="Sun H."/>
            <person name="Wang H."/>
        </authorList>
    </citation>
    <scope>NUCLEOTIDE SEQUENCE [LARGE SCALE GENOMIC DNA]</scope>
    <source>
        <strain evidence="2">TB1705</strain>
        <tissue evidence="2">Leaf</tissue>
    </source>
</reference>
<organism evidence="2 3">
    <name type="scientific">Kingdonia uniflora</name>
    <dbReference type="NCBI Taxonomy" id="39325"/>
    <lineage>
        <taxon>Eukaryota</taxon>
        <taxon>Viridiplantae</taxon>
        <taxon>Streptophyta</taxon>
        <taxon>Embryophyta</taxon>
        <taxon>Tracheophyta</taxon>
        <taxon>Spermatophyta</taxon>
        <taxon>Magnoliopsida</taxon>
        <taxon>Ranunculales</taxon>
        <taxon>Circaeasteraceae</taxon>
        <taxon>Kingdonia</taxon>
    </lineage>
</organism>